<evidence type="ECO:0000259" key="8">
    <source>
        <dbReference type="SMART" id="SM00014"/>
    </source>
</evidence>
<dbReference type="Pfam" id="PF01569">
    <property type="entry name" value="PAP2"/>
    <property type="match status" value="1"/>
</dbReference>
<sequence>MTGSWFTELTTWVAGNPGWLVFALFATALIESLAIAGIIVPGVAMLFAFAALAGKTGIPLSEALIWAGLGAVAGDVLSFSIGRLLKGRLDAVWPLSRYPGLIAKGESFFRAHGGKSVIIGRFVGPIRPVIPMVAGALHMPWRTFITFNLLSAVGWALVYILPGFTVGTALASEIKPPPHFYLVLGVSFGVLMVVYLILLQMRLGLGEGSRPYRWLETTMARYDATHRFWRLYTSERPARRGEFPLPSLMMSVTALALFLILAQVVTVSSKLYELNQQVLAWFALLRQPLLDLPMVAFTLAGDPPVLIVAAVLGFLVLVFRGYYAAAIHVAAAAILASGSIWLLKAGFGIPRPDTVMLPPSSGAFPSGHTAGATVLVTLCASFIAAESRQRQRWQSYVLLSLPLLPVALSRLYLGVHWFTDVLGGLFLGLAITGVIRASYSRFDRVPLSPDPFTWAALGLWLAFTAVYIAGHWDGAVLAYSPQPVTP</sequence>
<dbReference type="PANTHER" id="PTHR30353:SF15">
    <property type="entry name" value="INNER MEMBRANE PROTEIN YABI"/>
    <property type="match status" value="1"/>
</dbReference>
<dbReference type="RefSeq" id="WP_273134124.1">
    <property type="nucleotide sequence ID" value="NZ_VMRX01000034.1"/>
</dbReference>
<evidence type="ECO:0000313" key="10">
    <source>
        <dbReference type="Proteomes" id="UP000319142"/>
    </source>
</evidence>
<dbReference type="CDD" id="cd03392">
    <property type="entry name" value="PAP2_like_2"/>
    <property type="match status" value="1"/>
</dbReference>
<dbReference type="InterPro" id="IPR036938">
    <property type="entry name" value="PAP2/HPO_sf"/>
</dbReference>
<dbReference type="GO" id="GO:0005886">
    <property type="term" value="C:plasma membrane"/>
    <property type="evidence" value="ECO:0007669"/>
    <property type="project" value="UniProtKB-SubCell"/>
</dbReference>
<feature type="transmembrane region" description="Helical" evidence="7">
    <location>
        <begin position="64"/>
        <end position="85"/>
    </location>
</feature>
<evidence type="ECO:0000256" key="7">
    <source>
        <dbReference type="SAM" id="Phobius"/>
    </source>
</evidence>
<keyword evidence="5 7" id="KW-1133">Transmembrane helix</keyword>
<feature type="domain" description="Phosphatidic acid phosphatase type 2/haloperoxidase" evidence="8">
    <location>
        <begin position="325"/>
        <end position="436"/>
    </location>
</feature>
<proteinExistence type="inferred from homology"/>
<keyword evidence="6 7" id="KW-0472">Membrane</keyword>
<feature type="transmembrane region" description="Helical" evidence="7">
    <location>
        <begin position="396"/>
        <end position="415"/>
    </location>
</feature>
<feature type="transmembrane region" description="Helical" evidence="7">
    <location>
        <begin position="363"/>
        <end position="384"/>
    </location>
</feature>
<comment type="similarity">
    <text evidence="2">Belongs to the DedA family.</text>
</comment>
<keyword evidence="4 7" id="KW-0812">Transmembrane</keyword>
<evidence type="ECO:0000256" key="1">
    <source>
        <dbReference type="ARBA" id="ARBA00004651"/>
    </source>
</evidence>
<dbReference type="InterPro" id="IPR000326">
    <property type="entry name" value="PAP2/HPO"/>
</dbReference>
<gene>
    <name evidence="9" type="ORF">FHK81_12950</name>
</gene>
<feature type="transmembrane region" description="Helical" evidence="7">
    <location>
        <begin position="248"/>
        <end position="272"/>
    </location>
</feature>
<dbReference type="Gene3D" id="1.20.144.10">
    <property type="entry name" value="Phosphatidic acid phosphatase type 2/haloperoxidase"/>
    <property type="match status" value="1"/>
</dbReference>
<comment type="subcellular location">
    <subcellularLocation>
        <location evidence="1">Cell membrane</location>
        <topology evidence="1">Multi-pass membrane protein</topology>
    </subcellularLocation>
</comment>
<evidence type="ECO:0000256" key="2">
    <source>
        <dbReference type="ARBA" id="ARBA00010792"/>
    </source>
</evidence>
<feature type="transmembrane region" description="Helical" evidence="7">
    <location>
        <begin position="451"/>
        <end position="470"/>
    </location>
</feature>
<dbReference type="InterPro" id="IPR032818">
    <property type="entry name" value="DedA-like"/>
</dbReference>
<reference evidence="9 10" key="1">
    <citation type="submission" date="2019-07" db="EMBL/GenBank/DDBJ databases">
        <title>The pathways for chlorine oxyanion respiration interact through the shared metabolite chlorate.</title>
        <authorList>
            <person name="Barnum T.P."/>
            <person name="Cheng Y."/>
            <person name="Hill K.A."/>
            <person name="Lucas L.N."/>
            <person name="Carlson H.K."/>
            <person name="Coates J.D."/>
        </authorList>
    </citation>
    <scope>NUCLEOTIDE SEQUENCE [LARGE SCALE GENOMIC DNA]</scope>
    <source>
        <strain evidence="9">UCB</strain>
    </source>
</reference>
<feature type="transmembrane region" description="Helical" evidence="7">
    <location>
        <begin position="178"/>
        <end position="199"/>
    </location>
</feature>
<evidence type="ECO:0000256" key="6">
    <source>
        <dbReference type="ARBA" id="ARBA00023136"/>
    </source>
</evidence>
<feature type="transmembrane region" description="Helical" evidence="7">
    <location>
        <begin position="421"/>
        <end position="439"/>
    </location>
</feature>
<dbReference type="Proteomes" id="UP000319142">
    <property type="component" value="Unassembled WGS sequence"/>
</dbReference>
<feature type="transmembrane region" description="Helical" evidence="7">
    <location>
        <begin position="20"/>
        <end position="52"/>
    </location>
</feature>
<evidence type="ECO:0000256" key="4">
    <source>
        <dbReference type="ARBA" id="ARBA00022692"/>
    </source>
</evidence>
<feature type="transmembrane region" description="Helical" evidence="7">
    <location>
        <begin position="322"/>
        <end position="343"/>
    </location>
</feature>
<evidence type="ECO:0000256" key="3">
    <source>
        <dbReference type="ARBA" id="ARBA00022475"/>
    </source>
</evidence>
<dbReference type="SUPFAM" id="SSF48317">
    <property type="entry name" value="Acid phosphatase/Vanadium-dependent haloperoxidase"/>
    <property type="match status" value="1"/>
</dbReference>
<evidence type="ECO:0000313" key="9">
    <source>
        <dbReference type="EMBL" id="TVT32162.1"/>
    </source>
</evidence>
<organism evidence="9 10">
    <name type="scientific">Marinobacter vinifirmus</name>
    <dbReference type="NCBI Taxonomy" id="355591"/>
    <lineage>
        <taxon>Bacteria</taxon>
        <taxon>Pseudomonadati</taxon>
        <taxon>Pseudomonadota</taxon>
        <taxon>Gammaproteobacteria</taxon>
        <taxon>Pseudomonadales</taxon>
        <taxon>Marinobacteraceae</taxon>
        <taxon>Marinobacter</taxon>
    </lineage>
</organism>
<dbReference type="EMBL" id="VMRX01000034">
    <property type="protein sequence ID" value="TVT32162.1"/>
    <property type="molecule type" value="Genomic_DNA"/>
</dbReference>
<dbReference type="InterPro" id="IPR032816">
    <property type="entry name" value="VTT_dom"/>
</dbReference>
<feature type="transmembrane region" description="Helical" evidence="7">
    <location>
        <begin position="149"/>
        <end position="172"/>
    </location>
</feature>
<name>A0A558B6Q0_9GAMM</name>
<protein>
    <submittedName>
        <fullName evidence="9">Phosphatase PAP2 family protein</fullName>
    </submittedName>
</protein>
<dbReference type="AlphaFoldDB" id="A0A558B6Q0"/>
<feature type="transmembrane region" description="Helical" evidence="7">
    <location>
        <begin position="292"/>
        <end position="315"/>
    </location>
</feature>
<dbReference type="PANTHER" id="PTHR30353">
    <property type="entry name" value="INNER MEMBRANE PROTEIN DEDA-RELATED"/>
    <property type="match status" value="1"/>
</dbReference>
<comment type="caution">
    <text evidence="9">The sequence shown here is derived from an EMBL/GenBank/DDBJ whole genome shotgun (WGS) entry which is preliminary data.</text>
</comment>
<keyword evidence="3" id="KW-1003">Cell membrane</keyword>
<evidence type="ECO:0000256" key="5">
    <source>
        <dbReference type="ARBA" id="ARBA00022989"/>
    </source>
</evidence>
<dbReference type="SMART" id="SM00014">
    <property type="entry name" value="acidPPc"/>
    <property type="match status" value="1"/>
</dbReference>
<accession>A0A558B6Q0</accession>
<dbReference type="Pfam" id="PF09335">
    <property type="entry name" value="VTT_dom"/>
    <property type="match status" value="1"/>
</dbReference>